<feature type="domain" description="Outer membrane protein beta-barrel" evidence="2">
    <location>
        <begin position="10"/>
        <end position="201"/>
    </location>
</feature>
<dbReference type="Gene3D" id="2.40.160.20">
    <property type="match status" value="1"/>
</dbReference>
<comment type="caution">
    <text evidence="3">The sequence shown here is derived from an EMBL/GenBank/DDBJ whole genome shotgun (WGS) entry which is preliminary data.</text>
</comment>
<reference evidence="3" key="1">
    <citation type="journal article" date="2017" name="Appl. Environ. Microbiol.">
        <title>Molecular characterization of an Endozoicomonas-like organism causing infection in king scallop Pecten maximus L.</title>
        <authorList>
            <person name="Cano I."/>
            <person name="van Aerle R."/>
            <person name="Ross S."/>
            <person name="Verner-Jeffreys D.W."/>
            <person name="Paley R.K."/>
            <person name="Rimmer G."/>
            <person name="Ryder D."/>
            <person name="Hooper P."/>
            <person name="Stone D."/>
            <person name="Feist S.W."/>
        </authorList>
    </citation>
    <scope>NUCLEOTIDE SEQUENCE</scope>
</reference>
<dbReference type="InterPro" id="IPR011250">
    <property type="entry name" value="OMP/PagP_B-barrel"/>
</dbReference>
<keyword evidence="1" id="KW-0732">Signal</keyword>
<evidence type="ECO:0000256" key="1">
    <source>
        <dbReference type="ARBA" id="ARBA00022729"/>
    </source>
</evidence>
<dbReference type="Pfam" id="PF13505">
    <property type="entry name" value="OMP_b-brl"/>
    <property type="match status" value="1"/>
</dbReference>
<dbReference type="AlphaFoldDB" id="A0A2H9T3M4"/>
<organism evidence="3">
    <name type="scientific">invertebrate metagenome</name>
    <dbReference type="NCBI Taxonomy" id="1711999"/>
    <lineage>
        <taxon>unclassified sequences</taxon>
        <taxon>metagenomes</taxon>
        <taxon>organismal metagenomes</taxon>
    </lineage>
</organism>
<evidence type="ECO:0000313" key="3">
    <source>
        <dbReference type="EMBL" id="PJE77801.1"/>
    </source>
</evidence>
<gene>
    <name evidence="3" type="ORF">CI610_03271</name>
</gene>
<protein>
    <recommendedName>
        <fullName evidence="2">Outer membrane protein beta-barrel domain-containing protein</fullName>
    </recommendedName>
</protein>
<proteinExistence type="predicted"/>
<evidence type="ECO:0000259" key="2">
    <source>
        <dbReference type="Pfam" id="PF13505"/>
    </source>
</evidence>
<accession>A0A2H9T3M4</accession>
<dbReference type="SUPFAM" id="SSF56925">
    <property type="entry name" value="OMPA-like"/>
    <property type="match status" value="1"/>
</dbReference>
<name>A0A2H9T3M4_9ZZZZ</name>
<dbReference type="EMBL" id="NSIT01000368">
    <property type="protein sequence ID" value="PJE77801.1"/>
    <property type="molecule type" value="Genomic_DNA"/>
</dbReference>
<dbReference type="InterPro" id="IPR027385">
    <property type="entry name" value="Beta-barrel_OMP"/>
</dbReference>
<sequence>MNKFLAASAVCALSVATAVPAFADANQESDGNYASSSNAGRMFFGVEAGKTTVSSSLKVDDKTWSDGEETANQYGVRMGAYLSDYVRMYVNVNQLKNDEDYKDDELTSRDVTLSADYLFETGLPIRPFIGITAGGNYLEYDDDSQWAAVYGGQAGFLVQVGNFDIDAGYRYLKSDQEVGKHAAKVTVDDTQTPYVSVSYKF</sequence>